<reference evidence="2" key="2">
    <citation type="submission" date="2020-09" db="EMBL/GenBank/DDBJ databases">
        <authorList>
            <person name="Sun Q."/>
            <person name="Ohkuma M."/>
        </authorList>
    </citation>
    <scope>NUCLEOTIDE SEQUENCE</scope>
    <source>
        <strain evidence="2">JCM 31311</strain>
    </source>
</reference>
<dbReference type="Pfam" id="PF00583">
    <property type="entry name" value="Acetyltransf_1"/>
    <property type="match status" value="1"/>
</dbReference>
<dbReference type="Proteomes" id="UP000603865">
    <property type="component" value="Unassembled WGS sequence"/>
</dbReference>
<evidence type="ECO:0000313" key="2">
    <source>
        <dbReference type="EMBL" id="GGR20634.1"/>
    </source>
</evidence>
<comment type="caution">
    <text evidence="2">The sequence shown here is derived from an EMBL/GenBank/DDBJ whole genome shotgun (WGS) entry which is preliminary data.</text>
</comment>
<dbReference type="InterPro" id="IPR000182">
    <property type="entry name" value="GNAT_dom"/>
</dbReference>
<accession>A0A918FC38</accession>
<protein>
    <recommendedName>
        <fullName evidence="1">N-acetyltransferase domain-containing protein</fullName>
    </recommendedName>
</protein>
<dbReference type="EMBL" id="BMQL01000025">
    <property type="protein sequence ID" value="GGR20634.1"/>
    <property type="molecule type" value="Genomic_DNA"/>
</dbReference>
<feature type="domain" description="N-acetyltransferase" evidence="1">
    <location>
        <begin position="2"/>
        <end position="161"/>
    </location>
</feature>
<keyword evidence="3" id="KW-1185">Reference proteome</keyword>
<dbReference type="SUPFAM" id="SSF55729">
    <property type="entry name" value="Acyl-CoA N-acyltransferases (Nat)"/>
    <property type="match status" value="1"/>
</dbReference>
<reference evidence="2" key="1">
    <citation type="journal article" date="2014" name="Int. J. Syst. Evol. Microbiol.">
        <title>Complete genome sequence of Corynebacterium casei LMG S-19264T (=DSM 44701T), isolated from a smear-ripened cheese.</title>
        <authorList>
            <consortium name="US DOE Joint Genome Institute (JGI-PGF)"/>
            <person name="Walter F."/>
            <person name="Albersmeier A."/>
            <person name="Kalinowski J."/>
            <person name="Ruckert C."/>
        </authorList>
    </citation>
    <scope>NUCLEOTIDE SEQUENCE</scope>
    <source>
        <strain evidence="2">JCM 31311</strain>
    </source>
</reference>
<name>A0A918FC38_9DEIO</name>
<dbReference type="GO" id="GO:0016747">
    <property type="term" value="F:acyltransferase activity, transferring groups other than amino-acyl groups"/>
    <property type="evidence" value="ECO:0007669"/>
    <property type="project" value="InterPro"/>
</dbReference>
<organism evidence="2 3">
    <name type="scientific">Deinococcus ruber</name>
    <dbReference type="NCBI Taxonomy" id="1848197"/>
    <lineage>
        <taxon>Bacteria</taxon>
        <taxon>Thermotogati</taxon>
        <taxon>Deinococcota</taxon>
        <taxon>Deinococci</taxon>
        <taxon>Deinococcales</taxon>
        <taxon>Deinococcaceae</taxon>
        <taxon>Deinococcus</taxon>
    </lineage>
</organism>
<sequence>MIEVRPFDGDPADLAAFINACWNDRYLARDLIPTYTAADLCWQMLDSPDRSFHLAAYDGPELVGCFLADRVRVRLNGQTIEGTQGSYLSVHPEYGTRGVATRLINTLERLHRAHDLKFFLGYVNASPTSSAYKFWSSFQRTFPKRYRTLGPVHFWMRFLKAGRMASELDNAAEALGLKALSVLQPAPAARAGSSVRALRSGDLAACHLLLDAGAQRHRLAQLWDADSLRHELATSPVSRTLVSSNGSGVQGLATSFHWPMQGRGRIPAEVIDLLLFTDLSAAGKRELLRSCVADIAARGAWVAVLPRPDFRDAATFLACGFVPIPAVCTLMTLFPSAELDWSELSGAGERGALRFR</sequence>
<proteinExistence type="predicted"/>
<dbReference type="InterPro" id="IPR016181">
    <property type="entry name" value="Acyl_CoA_acyltransferase"/>
</dbReference>
<dbReference type="PROSITE" id="PS51186">
    <property type="entry name" value="GNAT"/>
    <property type="match status" value="1"/>
</dbReference>
<gene>
    <name evidence="2" type="ORF">GCM10008957_36240</name>
</gene>
<evidence type="ECO:0000259" key="1">
    <source>
        <dbReference type="PROSITE" id="PS51186"/>
    </source>
</evidence>
<dbReference type="Gene3D" id="3.40.630.30">
    <property type="match status" value="1"/>
</dbReference>
<dbReference type="RefSeq" id="WP_189091917.1">
    <property type="nucleotide sequence ID" value="NZ_BMQL01000025.1"/>
</dbReference>
<dbReference type="AlphaFoldDB" id="A0A918FC38"/>
<dbReference type="CDD" id="cd04301">
    <property type="entry name" value="NAT_SF"/>
    <property type="match status" value="1"/>
</dbReference>
<evidence type="ECO:0000313" key="3">
    <source>
        <dbReference type="Proteomes" id="UP000603865"/>
    </source>
</evidence>